<name>A0AAD6S594_9AGAR</name>
<comment type="caution">
    <text evidence="2">The sequence shown here is derived from an EMBL/GenBank/DDBJ whole genome shotgun (WGS) entry which is preliminary data.</text>
</comment>
<feature type="region of interest" description="Disordered" evidence="1">
    <location>
        <begin position="115"/>
        <end position="171"/>
    </location>
</feature>
<organism evidence="2 3">
    <name type="scientific">Mycena alexandri</name>
    <dbReference type="NCBI Taxonomy" id="1745969"/>
    <lineage>
        <taxon>Eukaryota</taxon>
        <taxon>Fungi</taxon>
        <taxon>Dikarya</taxon>
        <taxon>Basidiomycota</taxon>
        <taxon>Agaricomycotina</taxon>
        <taxon>Agaricomycetes</taxon>
        <taxon>Agaricomycetidae</taxon>
        <taxon>Agaricales</taxon>
        <taxon>Marasmiineae</taxon>
        <taxon>Mycenaceae</taxon>
        <taxon>Mycena</taxon>
    </lineage>
</organism>
<dbReference type="EMBL" id="JARJCM010000242">
    <property type="protein sequence ID" value="KAJ7021090.1"/>
    <property type="molecule type" value="Genomic_DNA"/>
</dbReference>
<evidence type="ECO:0000313" key="3">
    <source>
        <dbReference type="Proteomes" id="UP001218188"/>
    </source>
</evidence>
<reference evidence="2" key="1">
    <citation type="submission" date="2023-03" db="EMBL/GenBank/DDBJ databases">
        <title>Massive genome expansion in bonnet fungi (Mycena s.s.) driven by repeated elements and novel gene families across ecological guilds.</title>
        <authorList>
            <consortium name="Lawrence Berkeley National Laboratory"/>
            <person name="Harder C.B."/>
            <person name="Miyauchi S."/>
            <person name="Viragh M."/>
            <person name="Kuo A."/>
            <person name="Thoen E."/>
            <person name="Andreopoulos B."/>
            <person name="Lu D."/>
            <person name="Skrede I."/>
            <person name="Drula E."/>
            <person name="Henrissat B."/>
            <person name="Morin E."/>
            <person name="Kohler A."/>
            <person name="Barry K."/>
            <person name="LaButti K."/>
            <person name="Morin E."/>
            <person name="Salamov A."/>
            <person name="Lipzen A."/>
            <person name="Mereny Z."/>
            <person name="Hegedus B."/>
            <person name="Baldrian P."/>
            <person name="Stursova M."/>
            <person name="Weitz H."/>
            <person name="Taylor A."/>
            <person name="Grigoriev I.V."/>
            <person name="Nagy L.G."/>
            <person name="Martin F."/>
            <person name="Kauserud H."/>
        </authorList>
    </citation>
    <scope>NUCLEOTIDE SEQUENCE</scope>
    <source>
        <strain evidence="2">CBHHK200</strain>
    </source>
</reference>
<proteinExistence type="predicted"/>
<sequence>MSADSRNVVNTQRHLLSRFEEACRVADDHTLELQTLNQRTAAAFTLGQLTDAVKLQFETITADRDTMLHTINVNAAKQAKVNQAYDAKVVAMEAEIRQMGANIAHMSLASSAPLPLGSDSRLYSDSRRSRSPFVSANHHPRSPPAEHPRRSRSSRSPPANDHTSKRFHSASEDEHVITIVELGPTRFGATMPPVDAFRLHMDTALPDYDRSHPVRIMVERVDDFLHLELPSKKDAQALVKAWNVHTVIGYKSVKMVLAGGGKSRTNAGHVEEAPGGSKHQRSRPFRRNGGGNRAGGAGNSSKTQGRF</sequence>
<evidence type="ECO:0000256" key="1">
    <source>
        <dbReference type="SAM" id="MobiDB-lite"/>
    </source>
</evidence>
<dbReference type="AlphaFoldDB" id="A0AAD6S594"/>
<protein>
    <submittedName>
        <fullName evidence="2">Uncharacterized protein</fullName>
    </submittedName>
</protein>
<gene>
    <name evidence="2" type="ORF">C8F04DRAFT_1141873</name>
</gene>
<accession>A0AAD6S594</accession>
<evidence type="ECO:0000313" key="2">
    <source>
        <dbReference type="EMBL" id="KAJ7021090.1"/>
    </source>
</evidence>
<feature type="compositionally biased region" description="Gly residues" evidence="1">
    <location>
        <begin position="288"/>
        <end position="298"/>
    </location>
</feature>
<keyword evidence="3" id="KW-1185">Reference proteome</keyword>
<feature type="region of interest" description="Disordered" evidence="1">
    <location>
        <begin position="264"/>
        <end position="307"/>
    </location>
</feature>
<dbReference type="Proteomes" id="UP001218188">
    <property type="component" value="Unassembled WGS sequence"/>
</dbReference>